<dbReference type="InterPro" id="IPR003599">
    <property type="entry name" value="Ig_sub"/>
</dbReference>
<protein>
    <recommendedName>
        <fullName evidence="5">Ig-like domain-containing protein</fullName>
    </recommendedName>
</protein>
<keyword evidence="3" id="KW-0393">Immunoglobulin domain</keyword>
<feature type="domain" description="Ig-like" evidence="5">
    <location>
        <begin position="426"/>
        <end position="516"/>
    </location>
</feature>
<dbReference type="SMART" id="SM00409">
    <property type="entry name" value="IG"/>
    <property type="match status" value="9"/>
</dbReference>
<dbReference type="PROSITE" id="PS50835">
    <property type="entry name" value="IG_LIKE"/>
    <property type="match status" value="8"/>
</dbReference>
<reference evidence="6" key="1">
    <citation type="submission" date="2021-04" db="EMBL/GenBank/DDBJ databases">
        <authorList>
            <consortium name="Wellcome Sanger Institute Data Sharing"/>
        </authorList>
    </citation>
    <scope>NUCLEOTIDE SEQUENCE [LARGE SCALE GENOMIC DNA]</scope>
</reference>
<dbReference type="GO" id="GO:0004888">
    <property type="term" value="F:transmembrane signaling receptor activity"/>
    <property type="evidence" value="ECO:0007669"/>
    <property type="project" value="TreeGrafter"/>
</dbReference>
<dbReference type="InterPro" id="IPR036179">
    <property type="entry name" value="Ig-like_dom_sf"/>
</dbReference>
<feature type="domain" description="Ig-like" evidence="5">
    <location>
        <begin position="784"/>
        <end position="862"/>
    </location>
</feature>
<feature type="domain" description="Ig-like" evidence="5">
    <location>
        <begin position="333"/>
        <end position="421"/>
    </location>
</feature>
<dbReference type="PANTHER" id="PTHR11481">
    <property type="entry name" value="IMMUNOGLOBULIN FC RECEPTOR"/>
    <property type="match status" value="1"/>
</dbReference>
<feature type="domain" description="Ig-like" evidence="5">
    <location>
        <begin position="76"/>
        <end position="241"/>
    </location>
</feature>
<reference evidence="6" key="3">
    <citation type="submission" date="2025-09" db="UniProtKB">
        <authorList>
            <consortium name="Ensembl"/>
        </authorList>
    </citation>
    <scope>IDENTIFICATION</scope>
</reference>
<dbReference type="SMART" id="SM00408">
    <property type="entry name" value="IGc2"/>
    <property type="match status" value="6"/>
</dbReference>
<feature type="domain" description="Ig-like" evidence="5">
    <location>
        <begin position="697"/>
        <end position="778"/>
    </location>
</feature>
<dbReference type="InterPro" id="IPR050488">
    <property type="entry name" value="Ig_Fc_receptor"/>
</dbReference>
<dbReference type="GO" id="GO:0006955">
    <property type="term" value="P:immune response"/>
    <property type="evidence" value="ECO:0007669"/>
    <property type="project" value="TreeGrafter"/>
</dbReference>
<evidence type="ECO:0000313" key="6">
    <source>
        <dbReference type="Ensembl" id="ENSSAUP00010002760.1"/>
    </source>
</evidence>
<dbReference type="Proteomes" id="UP000472265">
    <property type="component" value="Chromosome 10"/>
</dbReference>
<feature type="compositionally biased region" description="Polar residues" evidence="4">
    <location>
        <begin position="385"/>
        <end position="394"/>
    </location>
</feature>
<evidence type="ECO:0000259" key="5">
    <source>
        <dbReference type="PROSITE" id="PS50835"/>
    </source>
</evidence>
<feature type="domain" description="Ig-like" evidence="5">
    <location>
        <begin position="614"/>
        <end position="693"/>
    </location>
</feature>
<feature type="domain" description="Ig-like" evidence="5">
    <location>
        <begin position="879"/>
        <end position="967"/>
    </location>
</feature>
<sequence length="1029" mass="115381">MFFLYKRVSHPTGLLKSHRFKPLLGSSSGTERDFIIHGQTHTAEFLCNAERGDPGYWYSVHSSSKFAWSSDIHLSPSLTVSPDSAQHFTSDSVSLSCEGNSTEWTVRRSSPEERYQFDCTWWGTLNGSTCNINTDRTSDAVYWCESGSGELSNAVNITIQGGDMILLSPARPVTEGHSVSLSCKSRNQTFDSIVFFYHNEKVIQSDIRWELNISAVSKSDEGFYKCQHSGRESAQSWMSVQANGPKAELRADYRDILVGGSVNLTCSVNPSSSSGWKYFWYRGEKTSEPLTSQLSAGPIRVSEGGVYWCRGGRGEPVNYTEYSDSVTINKIIPNKAVVTLQPNWTEVYVGERITLRCEIKDGGDTEWEYEWRTTSSEKPSDQNEHSITSVTGSHSGDYRCKGRKKHTQHSSTHWSDPIKLTVSDKPQPVITVSPSWLSAGASVTLNCRVKDPSAGWRFYWYKMVPHPSDYRYEQLPGSSSGTEQDSYIVHGQTHTAGYRCRAGRGDPVYSSYSSYSKFVWSADIHSSASLTVSPDRDQKFTSDSVSLSCEGNSAGWRVMRFSTEDKYWSACSTWGTMTGSTCNINTDWPSDAVYWCESGSGEFTNAVNITVQDGDMILLSPARPVTEGDSVSLSCKLRSQTFDSIVFFYHNEKVIQNDSRWELNISAVSKSDEGFYKCQHSGRESAQSWMSVQANRPKAELRADDRDIPVGGSVTLTCSVNPSSSGWKYFWYKGEKTSEPLTSQLSAGPIRVSEGGVYWCRGGRGEPVNYTEYSDSVTIYKIIPNKAVVTLQPNWTEVYFGERITLRCEIRDGGDTEWEYEWRTTSSEKPSDENEHSIEVVTESRSGDYRCKGRKKHTQHFSTDWSDPIKLTVSDIPLPVLTLSPSWLSAGASITLNCRVKDPSAGWRFYWYEMVPHPSDYRYELLPGSSSGTEQDSYIVHGQTHTAGYRCRAGRGDPVYSSYSSYSKVKQTSKMLCHELQLGPTLTMRMQIFFRDGTPISINIVGTLPHHQQGFQGLRCFVSKPEQLT</sequence>
<evidence type="ECO:0000256" key="1">
    <source>
        <dbReference type="ARBA" id="ARBA00022729"/>
    </source>
</evidence>
<feature type="region of interest" description="Disordered" evidence="4">
    <location>
        <begin position="372"/>
        <end position="418"/>
    </location>
</feature>
<evidence type="ECO:0000313" key="7">
    <source>
        <dbReference type="Proteomes" id="UP000472265"/>
    </source>
</evidence>
<dbReference type="GeneTree" id="ENSGT00940000162700"/>
<feature type="domain" description="Ig-like" evidence="5">
    <location>
        <begin position="245"/>
        <end position="329"/>
    </location>
</feature>
<evidence type="ECO:0000256" key="2">
    <source>
        <dbReference type="ARBA" id="ARBA00023157"/>
    </source>
</evidence>
<evidence type="ECO:0000256" key="4">
    <source>
        <dbReference type="SAM" id="MobiDB-lite"/>
    </source>
</evidence>
<evidence type="ECO:0000256" key="3">
    <source>
        <dbReference type="ARBA" id="ARBA00023319"/>
    </source>
</evidence>
<keyword evidence="7" id="KW-1185">Reference proteome</keyword>
<dbReference type="GO" id="GO:0009897">
    <property type="term" value="C:external side of plasma membrane"/>
    <property type="evidence" value="ECO:0007669"/>
    <property type="project" value="TreeGrafter"/>
</dbReference>
<dbReference type="SUPFAM" id="SSF48726">
    <property type="entry name" value="Immunoglobulin"/>
    <property type="match status" value="7"/>
</dbReference>
<dbReference type="AlphaFoldDB" id="A0A671TNC1"/>
<proteinExistence type="predicted"/>
<dbReference type="InParanoid" id="A0A671TNC1"/>
<dbReference type="Ensembl" id="ENSSAUT00010002926.1">
    <property type="protein sequence ID" value="ENSSAUP00010002760.1"/>
    <property type="gene ID" value="ENSSAUG00010001374.1"/>
</dbReference>
<dbReference type="Gene3D" id="2.60.40.10">
    <property type="entry name" value="Immunoglobulins"/>
    <property type="match status" value="10"/>
</dbReference>
<keyword evidence="2" id="KW-1015">Disulfide bond</keyword>
<accession>A0A671TNC1</accession>
<keyword evidence="1" id="KW-0732">Signal</keyword>
<dbReference type="Pfam" id="PF13895">
    <property type="entry name" value="Ig_2"/>
    <property type="match status" value="1"/>
</dbReference>
<organism evidence="6 7">
    <name type="scientific">Sparus aurata</name>
    <name type="common">Gilthead sea bream</name>
    <dbReference type="NCBI Taxonomy" id="8175"/>
    <lineage>
        <taxon>Eukaryota</taxon>
        <taxon>Metazoa</taxon>
        <taxon>Chordata</taxon>
        <taxon>Craniata</taxon>
        <taxon>Vertebrata</taxon>
        <taxon>Euteleostomi</taxon>
        <taxon>Actinopterygii</taxon>
        <taxon>Neopterygii</taxon>
        <taxon>Teleostei</taxon>
        <taxon>Neoteleostei</taxon>
        <taxon>Acanthomorphata</taxon>
        <taxon>Eupercaria</taxon>
        <taxon>Spariformes</taxon>
        <taxon>Sparidae</taxon>
        <taxon>Sparus</taxon>
    </lineage>
</organism>
<reference evidence="6" key="2">
    <citation type="submission" date="2025-08" db="UniProtKB">
        <authorList>
            <consortium name="Ensembl"/>
        </authorList>
    </citation>
    <scope>IDENTIFICATION</scope>
</reference>
<dbReference type="InterPro" id="IPR007110">
    <property type="entry name" value="Ig-like_dom"/>
</dbReference>
<dbReference type="Pfam" id="PF00047">
    <property type="entry name" value="ig"/>
    <property type="match status" value="2"/>
</dbReference>
<name>A0A671TNC1_SPAAU</name>
<dbReference type="PANTHER" id="PTHR11481:SF64">
    <property type="entry name" value="FC RECEPTOR-LIKE PROTEIN 4"/>
    <property type="match status" value="1"/>
</dbReference>
<dbReference type="GO" id="GO:0007166">
    <property type="term" value="P:cell surface receptor signaling pathway"/>
    <property type="evidence" value="ECO:0007669"/>
    <property type="project" value="TreeGrafter"/>
</dbReference>
<dbReference type="InterPro" id="IPR013783">
    <property type="entry name" value="Ig-like_fold"/>
</dbReference>
<dbReference type="InterPro" id="IPR013151">
    <property type="entry name" value="Immunoglobulin_dom"/>
</dbReference>
<dbReference type="InterPro" id="IPR003598">
    <property type="entry name" value="Ig_sub2"/>
</dbReference>